<evidence type="ECO:0000313" key="2">
    <source>
        <dbReference type="EMBL" id="MBB6347609.1"/>
    </source>
</evidence>
<sequence length="140" mass="15747">MRIWLSVILPVLLLGSSAVLAPPAQAVASETKTLITLHREGGFAGFDDRVIVHTDGCVRLSRRSGPAVDKCLTEQETGTLRRHLRRLRLGRSEAQPQGADFIKYTIAYRGRRVSRYTLPASWSPVVRHLEQILEKYWAPD</sequence>
<organism evidence="2 3">
    <name type="scientific">Nonomuraea muscovyensis</name>
    <dbReference type="NCBI Taxonomy" id="1124761"/>
    <lineage>
        <taxon>Bacteria</taxon>
        <taxon>Bacillati</taxon>
        <taxon>Actinomycetota</taxon>
        <taxon>Actinomycetes</taxon>
        <taxon>Streptosporangiales</taxon>
        <taxon>Streptosporangiaceae</taxon>
        <taxon>Nonomuraea</taxon>
    </lineage>
</organism>
<keyword evidence="3" id="KW-1185">Reference proteome</keyword>
<feature type="signal peptide" evidence="1">
    <location>
        <begin position="1"/>
        <end position="21"/>
    </location>
</feature>
<dbReference type="AlphaFoldDB" id="A0A7X0C6D7"/>
<reference evidence="2 3" key="1">
    <citation type="submission" date="2020-08" db="EMBL/GenBank/DDBJ databases">
        <title>Sequencing the genomes of 1000 actinobacteria strains.</title>
        <authorList>
            <person name="Klenk H.-P."/>
        </authorList>
    </citation>
    <scope>NUCLEOTIDE SEQUENCE [LARGE SCALE GENOMIC DNA]</scope>
    <source>
        <strain evidence="2 3">DSM 45913</strain>
    </source>
</reference>
<dbReference type="Proteomes" id="UP000583800">
    <property type="component" value="Unassembled WGS sequence"/>
</dbReference>
<evidence type="ECO:0000313" key="3">
    <source>
        <dbReference type="Proteomes" id="UP000583800"/>
    </source>
</evidence>
<proteinExistence type="predicted"/>
<evidence type="ECO:0008006" key="4">
    <source>
        <dbReference type="Google" id="ProtNLM"/>
    </source>
</evidence>
<evidence type="ECO:0000256" key="1">
    <source>
        <dbReference type="SAM" id="SignalP"/>
    </source>
</evidence>
<protein>
    <recommendedName>
        <fullName evidence="4">Secreted protein</fullName>
    </recommendedName>
</protein>
<dbReference type="EMBL" id="JACHJB010000002">
    <property type="protein sequence ID" value="MBB6347609.1"/>
    <property type="molecule type" value="Genomic_DNA"/>
</dbReference>
<gene>
    <name evidence="2" type="ORF">FHU36_004154</name>
</gene>
<accession>A0A7X0C6D7</accession>
<dbReference type="RefSeq" id="WP_185085521.1">
    <property type="nucleotide sequence ID" value="NZ_JACHJB010000002.1"/>
</dbReference>
<feature type="chain" id="PRO_5039147142" description="Secreted protein" evidence="1">
    <location>
        <begin position="22"/>
        <end position="140"/>
    </location>
</feature>
<name>A0A7X0C6D7_9ACTN</name>
<comment type="caution">
    <text evidence="2">The sequence shown here is derived from an EMBL/GenBank/DDBJ whole genome shotgun (WGS) entry which is preliminary data.</text>
</comment>
<keyword evidence="1" id="KW-0732">Signal</keyword>